<accession>A6JQ05</accession>
<dbReference type="EMBL" id="CH473996">
    <property type="protein sequence ID" value="EDL97922.1"/>
    <property type="molecule type" value="Genomic_DNA"/>
</dbReference>
<feature type="compositionally biased region" description="Basic and acidic residues" evidence="1">
    <location>
        <begin position="11"/>
        <end position="21"/>
    </location>
</feature>
<evidence type="ECO:0000256" key="1">
    <source>
        <dbReference type="SAM" id="MobiDB-lite"/>
    </source>
</evidence>
<dbReference type="Proteomes" id="UP000234681">
    <property type="component" value="Chromosome 14"/>
</dbReference>
<organism evidence="2 3">
    <name type="scientific">Rattus norvegicus</name>
    <name type="common">Rat</name>
    <dbReference type="NCBI Taxonomy" id="10116"/>
    <lineage>
        <taxon>Eukaryota</taxon>
        <taxon>Metazoa</taxon>
        <taxon>Chordata</taxon>
        <taxon>Craniata</taxon>
        <taxon>Vertebrata</taxon>
        <taxon>Euteleostomi</taxon>
        <taxon>Mammalia</taxon>
        <taxon>Eutheria</taxon>
        <taxon>Euarchontoglires</taxon>
        <taxon>Glires</taxon>
        <taxon>Rodentia</taxon>
        <taxon>Myomorpha</taxon>
        <taxon>Muroidea</taxon>
        <taxon>Muridae</taxon>
        <taxon>Murinae</taxon>
        <taxon>Rattus</taxon>
    </lineage>
</organism>
<feature type="compositionally biased region" description="Polar residues" evidence="1">
    <location>
        <begin position="1"/>
        <end position="10"/>
    </location>
</feature>
<evidence type="ECO:0000313" key="3">
    <source>
        <dbReference type="Proteomes" id="UP000234681"/>
    </source>
</evidence>
<dbReference type="AlphaFoldDB" id="A6JQ05"/>
<evidence type="ECO:0000313" key="2">
    <source>
        <dbReference type="EMBL" id="EDL97922.1"/>
    </source>
</evidence>
<feature type="region of interest" description="Disordered" evidence="1">
    <location>
        <begin position="1"/>
        <end position="25"/>
    </location>
</feature>
<sequence length="35" mass="4188">MRPPLYTNTKLEMEQNSKGDRQNFNPFQEMVWPGC</sequence>
<gene>
    <name evidence="2" type="ORF">rCG_63337</name>
</gene>
<proteinExistence type="predicted"/>
<reference evidence="3" key="1">
    <citation type="submission" date="2005-09" db="EMBL/GenBank/DDBJ databases">
        <authorList>
            <person name="Mural R.J."/>
            <person name="Li P.W."/>
            <person name="Adams M.D."/>
            <person name="Amanatides P.G."/>
            <person name="Baden-Tillson H."/>
            <person name="Barnstead M."/>
            <person name="Chin S.H."/>
            <person name="Dew I."/>
            <person name="Evans C.A."/>
            <person name="Ferriera S."/>
            <person name="Flanigan M."/>
            <person name="Fosler C."/>
            <person name="Glodek A."/>
            <person name="Gu Z."/>
            <person name="Holt R.A."/>
            <person name="Jennings D."/>
            <person name="Kraft C.L."/>
            <person name="Lu F."/>
            <person name="Nguyen T."/>
            <person name="Nusskern D.R."/>
            <person name="Pfannkoch C.M."/>
            <person name="Sitter C."/>
            <person name="Sutton G.G."/>
            <person name="Venter J.C."/>
            <person name="Wang Z."/>
            <person name="Woodage T."/>
            <person name="Zheng X.H."/>
            <person name="Zhong F."/>
        </authorList>
    </citation>
    <scope>NUCLEOTIDE SEQUENCE [LARGE SCALE GENOMIC DNA]</scope>
    <source>
        <strain>BN</strain>
        <strain evidence="3">Sprague-Dawley</strain>
    </source>
</reference>
<protein>
    <submittedName>
        <fullName evidence="2">RCG63337</fullName>
    </submittedName>
</protein>
<name>A6JQ05_RAT</name>